<keyword evidence="1" id="KW-0812">Transmembrane</keyword>
<keyword evidence="1" id="KW-1133">Transmembrane helix</keyword>
<accession>A0A2P2N0H9</accession>
<protein>
    <submittedName>
        <fullName evidence="2">Uncharacterized protein</fullName>
    </submittedName>
</protein>
<name>A0A2P2N0H9_RHIMU</name>
<dbReference type="EMBL" id="GGEC01055503">
    <property type="protein sequence ID" value="MBX35987.1"/>
    <property type="molecule type" value="Transcribed_RNA"/>
</dbReference>
<evidence type="ECO:0000313" key="2">
    <source>
        <dbReference type="EMBL" id="MBX35987.1"/>
    </source>
</evidence>
<feature type="transmembrane region" description="Helical" evidence="1">
    <location>
        <begin position="30"/>
        <end position="55"/>
    </location>
</feature>
<reference evidence="2" key="1">
    <citation type="submission" date="2018-02" db="EMBL/GenBank/DDBJ databases">
        <title>Rhizophora mucronata_Transcriptome.</title>
        <authorList>
            <person name="Meera S.P."/>
            <person name="Sreeshan A."/>
            <person name="Augustine A."/>
        </authorList>
    </citation>
    <scope>NUCLEOTIDE SEQUENCE</scope>
    <source>
        <tissue evidence="2">Leaf</tissue>
    </source>
</reference>
<evidence type="ECO:0000256" key="1">
    <source>
        <dbReference type="SAM" id="Phobius"/>
    </source>
</evidence>
<sequence>MLLLQTRMDLQAIICSQSHFSKVMHIPLEYVFFLPFCFFLFFLFSSFVFLFTLSWEGDILYE</sequence>
<proteinExistence type="predicted"/>
<keyword evidence="1" id="KW-0472">Membrane</keyword>
<organism evidence="2">
    <name type="scientific">Rhizophora mucronata</name>
    <name type="common">Asiatic mangrove</name>
    <dbReference type="NCBI Taxonomy" id="61149"/>
    <lineage>
        <taxon>Eukaryota</taxon>
        <taxon>Viridiplantae</taxon>
        <taxon>Streptophyta</taxon>
        <taxon>Embryophyta</taxon>
        <taxon>Tracheophyta</taxon>
        <taxon>Spermatophyta</taxon>
        <taxon>Magnoliopsida</taxon>
        <taxon>eudicotyledons</taxon>
        <taxon>Gunneridae</taxon>
        <taxon>Pentapetalae</taxon>
        <taxon>rosids</taxon>
        <taxon>fabids</taxon>
        <taxon>Malpighiales</taxon>
        <taxon>Rhizophoraceae</taxon>
        <taxon>Rhizophora</taxon>
    </lineage>
</organism>
<dbReference type="AlphaFoldDB" id="A0A2P2N0H9"/>